<protein>
    <recommendedName>
        <fullName evidence="3">Transposase</fullName>
    </recommendedName>
</protein>
<dbReference type="RefSeq" id="WP_195903451.1">
    <property type="nucleotide sequence ID" value="NZ_JADOGI010000496.1"/>
</dbReference>
<sequence>MAQARGPALVAQAGQEGEPGETLARVAAIDVAKDTGMVCTRLPHDTRAGRKVQKVWEVPARYDDILALADHLRCHGVQRVVVESTSDYVRREGA</sequence>
<dbReference type="EMBL" id="JADOGI010000496">
    <property type="protein sequence ID" value="MBF8194647.1"/>
    <property type="molecule type" value="Genomic_DNA"/>
</dbReference>
<proteinExistence type="predicted"/>
<evidence type="ECO:0008006" key="3">
    <source>
        <dbReference type="Google" id="ProtNLM"/>
    </source>
</evidence>
<reference evidence="1" key="1">
    <citation type="submission" date="2020-11" db="EMBL/GenBank/DDBJ databases">
        <title>Whole-genome analyses of Nonomuraea sp. K274.</title>
        <authorList>
            <person name="Veyisoglu A."/>
        </authorList>
    </citation>
    <scope>NUCLEOTIDE SEQUENCE</scope>
    <source>
        <strain evidence="1">K274</strain>
    </source>
</reference>
<organism evidence="1 2">
    <name type="scientific">Nonomuraea cypriaca</name>
    <dbReference type="NCBI Taxonomy" id="1187855"/>
    <lineage>
        <taxon>Bacteria</taxon>
        <taxon>Bacillati</taxon>
        <taxon>Actinomycetota</taxon>
        <taxon>Actinomycetes</taxon>
        <taxon>Streptosporangiales</taxon>
        <taxon>Streptosporangiaceae</taxon>
        <taxon>Nonomuraea</taxon>
    </lineage>
</organism>
<comment type="caution">
    <text evidence="1">The sequence shown here is derived from an EMBL/GenBank/DDBJ whole genome shotgun (WGS) entry which is preliminary data.</text>
</comment>
<name>A0A931F6F4_9ACTN</name>
<dbReference type="Proteomes" id="UP000605361">
    <property type="component" value="Unassembled WGS sequence"/>
</dbReference>
<accession>A0A931F6F4</accession>
<gene>
    <name evidence="1" type="ORF">ITP53_55165</name>
</gene>
<keyword evidence="2" id="KW-1185">Reference proteome</keyword>
<evidence type="ECO:0000313" key="1">
    <source>
        <dbReference type="EMBL" id="MBF8194647.1"/>
    </source>
</evidence>
<evidence type="ECO:0000313" key="2">
    <source>
        <dbReference type="Proteomes" id="UP000605361"/>
    </source>
</evidence>
<dbReference type="AlphaFoldDB" id="A0A931F6F4"/>